<dbReference type="PANTHER" id="PTHR36116">
    <property type="entry name" value="UPF0060 MEMBRANE PROTEIN YNFA"/>
    <property type="match status" value="1"/>
</dbReference>
<dbReference type="GO" id="GO:0005886">
    <property type="term" value="C:plasma membrane"/>
    <property type="evidence" value="ECO:0007669"/>
    <property type="project" value="UniProtKB-SubCell"/>
</dbReference>
<dbReference type="Pfam" id="PF02694">
    <property type="entry name" value="UPF0060"/>
    <property type="match status" value="1"/>
</dbReference>
<sequence length="151" mass="16365">MATLVANQLRGTKCTGPGVTPISRLPLYPAECRPQQQEPHPVAELKTLGLFVVTALAEIVGCYLPYLWLREGKSIWLLVPGALSLALFAWLLSLHPTAAGRVYAAYGGVYVFMAILWLWTVDGIRPTGWDILGSAVALLGMAIIMFAPRSS</sequence>
<evidence type="ECO:0000256" key="2">
    <source>
        <dbReference type="ARBA" id="ARBA00022692"/>
    </source>
</evidence>
<dbReference type="NCBIfam" id="NF002586">
    <property type="entry name" value="PRK02237.1"/>
    <property type="match status" value="1"/>
</dbReference>
<feature type="transmembrane region" description="Helical" evidence="5">
    <location>
        <begin position="131"/>
        <end position="148"/>
    </location>
</feature>
<protein>
    <submittedName>
        <fullName evidence="6">Uncharacterized protein</fullName>
    </submittedName>
</protein>
<comment type="caution">
    <text evidence="6">The sequence shown here is derived from an EMBL/GenBank/DDBJ whole genome shotgun (WGS) entry which is preliminary data.</text>
</comment>
<evidence type="ECO:0000256" key="1">
    <source>
        <dbReference type="ARBA" id="ARBA00022475"/>
    </source>
</evidence>
<evidence type="ECO:0000256" key="4">
    <source>
        <dbReference type="ARBA" id="ARBA00023136"/>
    </source>
</evidence>
<feature type="transmembrane region" description="Helical" evidence="5">
    <location>
        <begin position="48"/>
        <end position="69"/>
    </location>
</feature>
<comment type="subcellular location">
    <subcellularLocation>
        <location evidence="5">Cell membrane</location>
        <topology evidence="5">Multi-pass membrane protein</topology>
    </subcellularLocation>
</comment>
<feature type="transmembrane region" description="Helical" evidence="5">
    <location>
        <begin position="102"/>
        <end position="119"/>
    </location>
</feature>
<keyword evidence="3 5" id="KW-1133">Transmembrane helix</keyword>
<evidence type="ECO:0000313" key="6">
    <source>
        <dbReference type="EMBL" id="PHQ16750.1"/>
    </source>
</evidence>
<evidence type="ECO:0000256" key="5">
    <source>
        <dbReference type="HAMAP-Rule" id="MF_00010"/>
    </source>
</evidence>
<name>A0A2G1UQQ2_9GAMM</name>
<feature type="transmembrane region" description="Helical" evidence="5">
    <location>
        <begin position="75"/>
        <end position="95"/>
    </location>
</feature>
<gene>
    <name evidence="6" type="ORF">CLH61_01890</name>
</gene>
<comment type="similarity">
    <text evidence="5">Belongs to the UPF0060 family.</text>
</comment>
<dbReference type="InterPro" id="IPR003844">
    <property type="entry name" value="UPF0060"/>
</dbReference>
<organism evidence="6 7">
    <name type="scientific">Marinobacter profundi</name>
    <dbReference type="NCBI Taxonomy" id="2666256"/>
    <lineage>
        <taxon>Bacteria</taxon>
        <taxon>Pseudomonadati</taxon>
        <taxon>Pseudomonadota</taxon>
        <taxon>Gammaproteobacteria</taxon>
        <taxon>Pseudomonadales</taxon>
        <taxon>Marinobacteraceae</taxon>
        <taxon>Marinobacter</taxon>
    </lineage>
</organism>
<evidence type="ECO:0000313" key="7">
    <source>
        <dbReference type="Proteomes" id="UP000231409"/>
    </source>
</evidence>
<keyword evidence="1 5" id="KW-1003">Cell membrane</keyword>
<accession>A0A2G1UQQ2</accession>
<proteinExistence type="inferred from homology"/>
<keyword evidence="2 5" id="KW-0812">Transmembrane</keyword>
<evidence type="ECO:0000256" key="3">
    <source>
        <dbReference type="ARBA" id="ARBA00022989"/>
    </source>
</evidence>
<dbReference type="EMBL" id="NTFH01000003">
    <property type="protein sequence ID" value="PHQ16750.1"/>
    <property type="molecule type" value="Genomic_DNA"/>
</dbReference>
<dbReference type="Proteomes" id="UP000231409">
    <property type="component" value="Unassembled WGS sequence"/>
</dbReference>
<dbReference type="AlphaFoldDB" id="A0A2G1UQQ2"/>
<dbReference type="SUPFAM" id="SSF103481">
    <property type="entry name" value="Multidrug resistance efflux transporter EmrE"/>
    <property type="match status" value="1"/>
</dbReference>
<keyword evidence="4 5" id="KW-0472">Membrane</keyword>
<reference evidence="6 7" key="1">
    <citation type="submission" date="2017-09" db="EMBL/GenBank/DDBJ databases">
        <title>The draft genome sequences of Marinobacter sp. PWS21.</title>
        <authorList>
            <person name="Cao J."/>
        </authorList>
    </citation>
    <scope>NUCLEOTIDE SEQUENCE [LARGE SCALE GENOMIC DNA]</scope>
    <source>
        <strain evidence="6 7">PWS21</strain>
    </source>
</reference>
<dbReference type="PANTHER" id="PTHR36116:SF1">
    <property type="entry name" value="UPF0060 MEMBRANE PROTEIN YNFA"/>
    <property type="match status" value="1"/>
</dbReference>
<keyword evidence="7" id="KW-1185">Reference proteome</keyword>
<dbReference type="HAMAP" id="MF_00010">
    <property type="entry name" value="UPF0060"/>
    <property type="match status" value="1"/>
</dbReference>
<dbReference type="InterPro" id="IPR037185">
    <property type="entry name" value="EmrE-like"/>
</dbReference>